<evidence type="ECO:0000313" key="2">
    <source>
        <dbReference type="EMBL" id="VFQ84491.1"/>
    </source>
</evidence>
<protein>
    <submittedName>
        <fullName evidence="2">Uncharacterized protein</fullName>
    </submittedName>
</protein>
<proteinExistence type="predicted"/>
<dbReference type="EMBL" id="OOIL02002754">
    <property type="protein sequence ID" value="VFQ84491.1"/>
    <property type="molecule type" value="Genomic_DNA"/>
</dbReference>
<dbReference type="AlphaFoldDB" id="A0A484M6I3"/>
<evidence type="ECO:0000313" key="3">
    <source>
        <dbReference type="Proteomes" id="UP000595140"/>
    </source>
</evidence>
<reference evidence="2 3" key="1">
    <citation type="submission" date="2018-04" db="EMBL/GenBank/DDBJ databases">
        <authorList>
            <person name="Vogel A."/>
        </authorList>
    </citation>
    <scope>NUCLEOTIDE SEQUENCE [LARGE SCALE GENOMIC DNA]</scope>
</reference>
<sequence length="68" mass="7665">MLGLSLRILQRREGWGKTGYCPLPNVKVGTIVQVLLLFSCILVFLNCSIFLNTTLNSAIRHLWEFIGS</sequence>
<keyword evidence="1" id="KW-0472">Membrane</keyword>
<keyword evidence="1" id="KW-0812">Transmembrane</keyword>
<name>A0A484M6I3_9ASTE</name>
<gene>
    <name evidence="2" type="ORF">CCAM_LOCUS26267</name>
</gene>
<accession>A0A484M6I3</accession>
<keyword evidence="3" id="KW-1185">Reference proteome</keyword>
<evidence type="ECO:0000256" key="1">
    <source>
        <dbReference type="SAM" id="Phobius"/>
    </source>
</evidence>
<feature type="transmembrane region" description="Helical" evidence="1">
    <location>
        <begin position="31"/>
        <end position="51"/>
    </location>
</feature>
<dbReference type="Proteomes" id="UP000595140">
    <property type="component" value="Unassembled WGS sequence"/>
</dbReference>
<organism evidence="2 3">
    <name type="scientific">Cuscuta campestris</name>
    <dbReference type="NCBI Taxonomy" id="132261"/>
    <lineage>
        <taxon>Eukaryota</taxon>
        <taxon>Viridiplantae</taxon>
        <taxon>Streptophyta</taxon>
        <taxon>Embryophyta</taxon>
        <taxon>Tracheophyta</taxon>
        <taxon>Spermatophyta</taxon>
        <taxon>Magnoliopsida</taxon>
        <taxon>eudicotyledons</taxon>
        <taxon>Gunneridae</taxon>
        <taxon>Pentapetalae</taxon>
        <taxon>asterids</taxon>
        <taxon>lamiids</taxon>
        <taxon>Solanales</taxon>
        <taxon>Convolvulaceae</taxon>
        <taxon>Cuscuteae</taxon>
        <taxon>Cuscuta</taxon>
        <taxon>Cuscuta subgen. Grammica</taxon>
        <taxon>Cuscuta sect. Cleistogrammica</taxon>
    </lineage>
</organism>
<keyword evidence="1" id="KW-1133">Transmembrane helix</keyword>